<dbReference type="VEuPathDB" id="PlasmoDB:C922_01850"/>
<evidence type="ECO:0000256" key="1">
    <source>
        <dbReference type="SAM" id="MobiDB-lite"/>
    </source>
</evidence>
<feature type="compositionally biased region" description="Low complexity" evidence="1">
    <location>
        <begin position="9"/>
        <end position="23"/>
    </location>
</feature>
<evidence type="ECO:0000313" key="3">
    <source>
        <dbReference type="Proteomes" id="UP000030640"/>
    </source>
</evidence>
<dbReference type="RefSeq" id="XP_008815675.1">
    <property type="nucleotide sequence ID" value="XM_008817453.1"/>
</dbReference>
<feature type="region of interest" description="Disordered" evidence="1">
    <location>
        <begin position="92"/>
        <end position="143"/>
    </location>
</feature>
<keyword evidence="3" id="KW-1185">Reference proteome</keyword>
<name>W7A7Q6_9APIC</name>
<feature type="compositionally biased region" description="Basic and acidic residues" evidence="1">
    <location>
        <begin position="125"/>
        <end position="135"/>
    </location>
</feature>
<protein>
    <submittedName>
        <fullName evidence="2">Uncharacterized protein</fullName>
    </submittedName>
</protein>
<feature type="compositionally biased region" description="Low complexity" evidence="1">
    <location>
        <begin position="109"/>
        <end position="123"/>
    </location>
</feature>
<organism evidence="2 3">
    <name type="scientific">Plasmodium inui San Antonio 1</name>
    <dbReference type="NCBI Taxonomy" id="1237626"/>
    <lineage>
        <taxon>Eukaryota</taxon>
        <taxon>Sar</taxon>
        <taxon>Alveolata</taxon>
        <taxon>Apicomplexa</taxon>
        <taxon>Aconoidasida</taxon>
        <taxon>Haemosporida</taxon>
        <taxon>Plasmodiidae</taxon>
        <taxon>Plasmodium</taxon>
        <taxon>Plasmodium (Plasmodium)</taxon>
    </lineage>
</organism>
<evidence type="ECO:0000313" key="2">
    <source>
        <dbReference type="EMBL" id="EUD67665.1"/>
    </source>
</evidence>
<reference evidence="2 3" key="1">
    <citation type="submission" date="2013-02" db="EMBL/GenBank/DDBJ databases">
        <title>The Genome Sequence of Plasmodium inui San Antonio 1.</title>
        <authorList>
            <consortium name="The Broad Institute Genome Sequencing Platform"/>
            <consortium name="The Broad Institute Genome Sequencing Center for Infectious Disease"/>
            <person name="Neafsey D."/>
            <person name="Cheeseman I."/>
            <person name="Volkman S."/>
            <person name="Adams J."/>
            <person name="Walker B."/>
            <person name="Young S.K."/>
            <person name="Zeng Q."/>
            <person name="Gargeya S."/>
            <person name="Fitzgerald M."/>
            <person name="Haas B."/>
            <person name="Abouelleil A."/>
            <person name="Alvarado L."/>
            <person name="Arachchi H.M."/>
            <person name="Berlin A.M."/>
            <person name="Chapman S.B."/>
            <person name="Dewar J."/>
            <person name="Goldberg J."/>
            <person name="Griggs A."/>
            <person name="Gujja S."/>
            <person name="Hansen M."/>
            <person name="Howarth C."/>
            <person name="Imamovic A."/>
            <person name="Larimer J."/>
            <person name="McCowan C."/>
            <person name="Murphy C."/>
            <person name="Neiman D."/>
            <person name="Pearson M."/>
            <person name="Priest M."/>
            <person name="Roberts A."/>
            <person name="Saif S."/>
            <person name="Shea T."/>
            <person name="Sisk P."/>
            <person name="Sykes S."/>
            <person name="Wortman J."/>
            <person name="Nusbaum C."/>
            <person name="Birren B."/>
        </authorList>
    </citation>
    <scope>NUCLEOTIDE SEQUENCE [LARGE SCALE GENOMIC DNA]</scope>
    <source>
        <strain evidence="2 3">San Antonio 1</strain>
    </source>
</reference>
<feature type="region of interest" description="Disordered" evidence="1">
    <location>
        <begin position="1"/>
        <end position="23"/>
    </location>
</feature>
<dbReference type="OrthoDB" id="376457at2759"/>
<sequence length="450" mass="51813">MNTFSAFAPNNVSNSNVRNPLNNQVGSQPALVSSNNIQNDRAAGLSSTFNNAPSVVNNFGNKTNLLTSQGTSAQSGFIGVLNKGVIPGENKADNFAIMDPPSNGNPNQNTNGASNSNVSNSNSGKADELKKDTEKNNSQIERQNGNFSFENKFNFNSSLKIRKSLTEQLCEEISMKLGTIFMCKSYLETYVFERNPYMMNFIYLKDGMSESKNRVINSLLLSSFCNLIWNTHIYKHEYLISKEILTKYAKAVEKNPDKNNFCIVPIYNLEKVKMALSHQEKNIKILKKRKLHIKKNNENLLFILYIIKNNFLEIKTKAQRIIQRLLFRLDILDKLFMLKNNAVFFSNKYEFNKFKLMEILDFFNSFNIDSQLQKINKNIKNLVQEKKNLQKFLHADNEFTNSLRNTLVKNEQDITDLKGTTSEICINLEENKEYMYHLNAFEREENYEML</sequence>
<dbReference type="AlphaFoldDB" id="W7A7Q6"/>
<dbReference type="EMBL" id="KI965465">
    <property type="protein sequence ID" value="EUD67665.1"/>
    <property type="molecule type" value="Genomic_DNA"/>
</dbReference>
<dbReference type="GeneID" id="20037124"/>
<gene>
    <name evidence="2" type="ORF">C922_01850</name>
</gene>
<accession>W7A7Q6</accession>
<dbReference type="Proteomes" id="UP000030640">
    <property type="component" value="Unassembled WGS sequence"/>
</dbReference>
<proteinExistence type="predicted"/>